<dbReference type="InterPro" id="IPR036909">
    <property type="entry name" value="Cyt_c-like_dom_sf"/>
</dbReference>
<dbReference type="RefSeq" id="WP_085052678.1">
    <property type="nucleotide sequence ID" value="NZ_LNQR01000070.1"/>
</dbReference>
<evidence type="ECO:0000313" key="7">
    <source>
        <dbReference type="EMBL" id="KWT84148.1"/>
    </source>
</evidence>
<proteinExistence type="predicted"/>
<evidence type="ECO:0000256" key="5">
    <source>
        <dbReference type="SAM" id="SignalP"/>
    </source>
</evidence>
<name>A0ABR5SEE9_9BACT</name>
<evidence type="ECO:0000259" key="6">
    <source>
        <dbReference type="PROSITE" id="PS51007"/>
    </source>
</evidence>
<keyword evidence="1 4" id="KW-0349">Heme</keyword>
<gene>
    <name evidence="7" type="ORF">ASN18_2076</name>
</gene>
<feature type="domain" description="Cytochrome c" evidence="6">
    <location>
        <begin position="27"/>
        <end position="130"/>
    </location>
</feature>
<keyword evidence="8" id="KW-1185">Reference proteome</keyword>
<dbReference type="PROSITE" id="PS51007">
    <property type="entry name" value="CYTC"/>
    <property type="match status" value="2"/>
</dbReference>
<sequence>MRGLSKAVLLLMLALVMVCTGTTNGTADTGHGKKVYESRCAICHNSNGDGNGSIGIVEKAGAKNMYWAVYPRDLTSGVFKFRSTATGCLPMDADLKDVIKNGIMRGGMPSHFDVPDKDIDAVTQYVKTLSDRWKDEAACKPIAVKKPAYVGSAESVKKGMVVYDKMKCWECHGKEGKGDGPKSDEIKDDSGKPILPFNFTAGQLKRGSSAENVYATFTTGLDGTGMPSYEDSLNEEQRWNLVSYTLKLMKKTK</sequence>
<keyword evidence="5" id="KW-0732">Signal</keyword>
<dbReference type="Gene3D" id="1.10.760.10">
    <property type="entry name" value="Cytochrome c-like domain"/>
    <property type="match status" value="2"/>
</dbReference>
<feature type="signal peptide" evidence="5">
    <location>
        <begin position="1"/>
        <end position="27"/>
    </location>
</feature>
<accession>A0ABR5SEE9</accession>
<feature type="domain" description="Cytochrome c" evidence="6">
    <location>
        <begin position="154"/>
        <end position="249"/>
    </location>
</feature>
<organism evidence="7 8">
    <name type="scientific">Candidatus Magnetominusculus xianensis</name>
    <dbReference type="NCBI Taxonomy" id="1748249"/>
    <lineage>
        <taxon>Bacteria</taxon>
        <taxon>Pseudomonadati</taxon>
        <taxon>Nitrospirota</taxon>
        <taxon>Nitrospiria</taxon>
        <taxon>Nitrospirales</taxon>
        <taxon>Nitrospiraceae</taxon>
        <taxon>Candidatus Magnetominusculus</taxon>
    </lineage>
</organism>
<dbReference type="Pfam" id="PF13442">
    <property type="entry name" value="Cytochrome_CBB3"/>
    <property type="match status" value="1"/>
</dbReference>
<evidence type="ECO:0000313" key="8">
    <source>
        <dbReference type="Proteomes" id="UP000060487"/>
    </source>
</evidence>
<evidence type="ECO:0000256" key="4">
    <source>
        <dbReference type="PROSITE-ProRule" id="PRU00433"/>
    </source>
</evidence>
<comment type="caution">
    <text evidence="7">The sequence shown here is derived from an EMBL/GenBank/DDBJ whole genome shotgun (WGS) entry which is preliminary data.</text>
</comment>
<dbReference type="InterPro" id="IPR009056">
    <property type="entry name" value="Cyt_c-like_dom"/>
</dbReference>
<dbReference type="Proteomes" id="UP000060487">
    <property type="component" value="Unassembled WGS sequence"/>
</dbReference>
<protein>
    <submittedName>
        <fullName evidence="7">Cytochrome C oxidase</fullName>
    </submittedName>
</protein>
<evidence type="ECO:0000256" key="2">
    <source>
        <dbReference type="ARBA" id="ARBA00022723"/>
    </source>
</evidence>
<keyword evidence="2 4" id="KW-0479">Metal-binding</keyword>
<dbReference type="PANTHER" id="PTHR35008:SF8">
    <property type="entry name" value="ALCOHOL DEHYDROGENASE CYTOCHROME C SUBUNIT"/>
    <property type="match status" value="1"/>
</dbReference>
<keyword evidence="3 4" id="KW-0408">Iron</keyword>
<dbReference type="InterPro" id="IPR051459">
    <property type="entry name" value="Cytochrome_c-type_DH"/>
</dbReference>
<dbReference type="SUPFAM" id="SSF46626">
    <property type="entry name" value="Cytochrome c"/>
    <property type="match status" value="2"/>
</dbReference>
<dbReference type="EMBL" id="LNQR01000070">
    <property type="protein sequence ID" value="KWT84148.1"/>
    <property type="molecule type" value="Genomic_DNA"/>
</dbReference>
<feature type="chain" id="PRO_5047050367" evidence="5">
    <location>
        <begin position="28"/>
        <end position="253"/>
    </location>
</feature>
<dbReference type="Pfam" id="PF00034">
    <property type="entry name" value="Cytochrom_C"/>
    <property type="match status" value="1"/>
</dbReference>
<evidence type="ECO:0000256" key="3">
    <source>
        <dbReference type="ARBA" id="ARBA00023004"/>
    </source>
</evidence>
<evidence type="ECO:0000256" key="1">
    <source>
        <dbReference type="ARBA" id="ARBA00022617"/>
    </source>
</evidence>
<dbReference type="PANTHER" id="PTHR35008">
    <property type="entry name" value="BLL4482 PROTEIN-RELATED"/>
    <property type="match status" value="1"/>
</dbReference>
<reference evidence="7 8" key="1">
    <citation type="submission" date="2015-11" db="EMBL/GenBank/DDBJ databases">
        <authorList>
            <person name="Lin W."/>
        </authorList>
    </citation>
    <scope>NUCLEOTIDE SEQUENCE [LARGE SCALE GENOMIC DNA]</scope>
    <source>
        <strain evidence="7 8">HCH-1</strain>
    </source>
</reference>